<feature type="chain" id="PRO_5045171677" evidence="7">
    <location>
        <begin position="17"/>
        <end position="1288"/>
    </location>
</feature>
<feature type="domain" description="PilY1 beta-propeller" evidence="8">
    <location>
        <begin position="758"/>
        <end position="1089"/>
    </location>
</feature>
<evidence type="ECO:0000256" key="5">
    <source>
        <dbReference type="ARBA" id="ARBA00022837"/>
    </source>
</evidence>
<reference evidence="9 10" key="1">
    <citation type="submission" date="2022-10" db="EMBL/GenBank/DDBJ databases">
        <title>Janthinobacterium sp. hw3 Genome sequencing.</title>
        <authorList>
            <person name="Park S."/>
        </authorList>
    </citation>
    <scope>NUCLEOTIDE SEQUENCE [LARGE SCALE GENOMIC DNA]</scope>
    <source>
        <strain evidence="10">hw3</strain>
    </source>
</reference>
<dbReference type="RefSeq" id="WP_273674422.1">
    <property type="nucleotide sequence ID" value="NZ_JAQQXR010000014.1"/>
</dbReference>
<organism evidence="9 10">
    <name type="scientific">Janthinobacterium fluminis</name>
    <dbReference type="NCBI Taxonomy" id="2987524"/>
    <lineage>
        <taxon>Bacteria</taxon>
        <taxon>Pseudomonadati</taxon>
        <taxon>Pseudomonadota</taxon>
        <taxon>Betaproteobacteria</taxon>
        <taxon>Burkholderiales</taxon>
        <taxon>Oxalobacteraceae</taxon>
        <taxon>Janthinobacterium</taxon>
    </lineage>
</organism>
<protein>
    <submittedName>
        <fullName evidence="9">PilC/PilY family type IV pilus protein</fullName>
    </submittedName>
</protein>
<keyword evidence="3" id="KW-1029">Fimbrium biogenesis</keyword>
<evidence type="ECO:0000256" key="1">
    <source>
        <dbReference type="ARBA" id="ARBA00004561"/>
    </source>
</evidence>
<comment type="similarity">
    <text evidence="2">Belongs to the PilY1 family.</text>
</comment>
<sequence length="1288" mass="135026">MRALAVLLLAAVPALAAPPLVDIADMPLAVAGGRVPPNLLLNFALDYTAAAAAYPGAADYDGKRDYLGYFNAAMCYGYPLRRRAGALEPDQSEAKGYFSILKRADDKHECGGDAFSGNFMNWASASVLDIVRYGLSGGDRVIDTPGLTVLQRAYLPDGKVNPDFYAHPAYFPRKTLGGGAARRVTPFDAPVLYIVSCRNRILFSDAAVGGACDAPRGAGRSDRDFGAYLARVKVCDAAEGPLRPDLCVRYGTSYKPSGSVQRYAGKLRIGLFGYLSEYGAGEPNVYGGALRVALDQVGASRADPPAFEAGANPRAEWRDDNGVLVAAPGGLLDYINRLGRSAPSRRGVYKGAAPLGEMYYEALRYLQGRQASAGAPAPASDDGLAVSKHWRDPLTAACQRNVIVTLANAGAAGDRYIPGNARTQDLDAARSADAFANAAPLDVMEWTRRVGDMEADPAGVHGNQAPRPHLRNLDALDTGEAGRGSYYLAGLAYWARTTPIRPDQSGRVDNYVIDLDRGGNGAVDDSNPRATRPRDSQLYLAAKYGGFDDWNGDGNPFRTTRDDSDQAAAGNAEWRGMGRDPKHYFLGSDPPALVAAIRAAFAAAASPGRLAGLPLAVAPAAGEGAYLLQPGFDGSDWGGSLGRWQLDVSGDAEVGIGRRLWDAGAILSGNAGVAPPRAAQPAPERRHIYTSNIAGRTPSTISFEWSQLADTQRALLDVPPGGVVADGLGEQRLQYLRGERGREVGRPGGIFRRRDRVLGDTVHGAPVLVGAPSSRVAGPAYGAFHARYQARRKTVYLGANDGMLHAFDVGSGAELFAYVPNALIGALSALPDTGYAHRPYVDGGVAAGEALLQGQWRTVLVAGMGGGAQGAFALDVTDPERFSAGGALWEFSDADDAAMGNVLAPPAIAKFSVAIKDGVPEYRYFAVLASGFNNYADDGKARFARNAAGALFLLALDKPAAAPWRLGVNYYKLAIPLTEPAAANALGPPALVVGADGAVRYAYAGDLQGNVWRIDFSGAAPWPGAVGGQPVFVARDGSGLRQAITQRPQVVFAPGGGYLLLFGTGMLSGEGDLAPSAFRPQSFYAVRDDVDAPPRASGRAALAPRVLDGADADAAGRTLRGDAVRYSGAGAAQGWYFDFPRHQSSGERSVSTAVLAAGRIFFNTVLPGSEACAAPGVRSYAVDSVSGFAVGADGVARSGVLTGQFIEGEIRGPPLLLQMAARAGSRDATGRALVDSPYVVLQAGANRRTGKRIALAAAAKRLGWREVANWRDLHEAAKQGGTALPGGR</sequence>
<evidence type="ECO:0000259" key="8">
    <source>
        <dbReference type="Pfam" id="PF05567"/>
    </source>
</evidence>
<comment type="caution">
    <text evidence="9">The sequence shown here is derived from an EMBL/GenBank/DDBJ whole genome shotgun (WGS) entry which is preliminary data.</text>
</comment>
<keyword evidence="7" id="KW-0732">Signal</keyword>
<keyword evidence="4" id="KW-0479">Metal-binding</keyword>
<gene>
    <name evidence="9" type="ORF">OIK44_23560</name>
</gene>
<dbReference type="EMBL" id="JAQQXR010000014">
    <property type="protein sequence ID" value="MDC8760568.1"/>
    <property type="molecule type" value="Genomic_DNA"/>
</dbReference>
<dbReference type="SUPFAM" id="SSF50998">
    <property type="entry name" value="Quinoprotein alcohol dehydrogenase-like"/>
    <property type="match status" value="1"/>
</dbReference>
<feature type="signal peptide" evidence="7">
    <location>
        <begin position="1"/>
        <end position="16"/>
    </location>
</feature>
<comment type="subcellular location">
    <subcellularLocation>
        <location evidence="1">Fimbrium</location>
    </subcellularLocation>
</comment>
<evidence type="ECO:0000313" key="10">
    <source>
        <dbReference type="Proteomes" id="UP001221208"/>
    </source>
</evidence>
<evidence type="ECO:0000256" key="7">
    <source>
        <dbReference type="SAM" id="SignalP"/>
    </source>
</evidence>
<keyword evidence="5" id="KW-0106">Calcium</keyword>
<evidence type="ECO:0000256" key="4">
    <source>
        <dbReference type="ARBA" id="ARBA00022723"/>
    </source>
</evidence>
<evidence type="ECO:0000256" key="6">
    <source>
        <dbReference type="ARBA" id="ARBA00023263"/>
    </source>
</evidence>
<dbReference type="Pfam" id="PF05567">
    <property type="entry name" value="T4P_PilY1"/>
    <property type="match status" value="1"/>
</dbReference>
<dbReference type="InterPro" id="IPR008707">
    <property type="entry name" value="B-propeller_PilY1"/>
</dbReference>
<keyword evidence="10" id="KW-1185">Reference proteome</keyword>
<proteinExistence type="inferred from homology"/>
<evidence type="ECO:0000256" key="3">
    <source>
        <dbReference type="ARBA" id="ARBA00022558"/>
    </source>
</evidence>
<name>A0ABT5K6C9_9BURK</name>
<accession>A0ABT5K6C9</accession>
<evidence type="ECO:0000256" key="2">
    <source>
        <dbReference type="ARBA" id="ARBA00008387"/>
    </source>
</evidence>
<evidence type="ECO:0000313" key="9">
    <source>
        <dbReference type="EMBL" id="MDC8760568.1"/>
    </source>
</evidence>
<dbReference type="InterPro" id="IPR011047">
    <property type="entry name" value="Quinoprotein_ADH-like_sf"/>
</dbReference>
<dbReference type="Proteomes" id="UP001221208">
    <property type="component" value="Unassembled WGS sequence"/>
</dbReference>
<keyword evidence="6" id="KW-0281">Fimbrium</keyword>